<dbReference type="PANTHER" id="PTHR34574">
    <property type="entry name" value="CALCIUM-BINDING EF-HAND FAMILY PROTEIN-RELATED"/>
    <property type="match status" value="1"/>
</dbReference>
<reference evidence="4" key="1">
    <citation type="submission" date="2025-08" db="UniProtKB">
        <authorList>
            <consortium name="RefSeq"/>
        </authorList>
    </citation>
    <scope>IDENTIFICATION</scope>
    <source>
        <tissue evidence="4">Young leaves</tissue>
    </source>
</reference>
<feature type="domain" description="EF-hand" evidence="2">
    <location>
        <begin position="20"/>
        <end position="55"/>
    </location>
</feature>
<dbReference type="Proteomes" id="UP000504608">
    <property type="component" value="Unplaced"/>
</dbReference>
<dbReference type="InterPro" id="IPR018247">
    <property type="entry name" value="EF_Hand_1_Ca_BS"/>
</dbReference>
<evidence type="ECO:0000313" key="4">
    <source>
        <dbReference type="RefSeq" id="XP_022989007.1"/>
    </source>
</evidence>
<protein>
    <submittedName>
        <fullName evidence="4">Uncharacterized protein LOC111486200</fullName>
    </submittedName>
</protein>
<dbReference type="AlphaFoldDB" id="A0A6J1JEK7"/>
<keyword evidence="1" id="KW-0106">Calcium</keyword>
<dbReference type="GO" id="GO:0005509">
    <property type="term" value="F:calcium ion binding"/>
    <property type="evidence" value="ECO:0007669"/>
    <property type="project" value="InterPro"/>
</dbReference>
<dbReference type="SUPFAM" id="SSF47473">
    <property type="entry name" value="EF-hand"/>
    <property type="match status" value="1"/>
</dbReference>
<dbReference type="GeneID" id="111486200"/>
<name>A0A6J1JEK7_CUCMA</name>
<dbReference type="OrthoDB" id="186625at2759"/>
<dbReference type="InterPro" id="IPR002048">
    <property type="entry name" value="EF_hand_dom"/>
</dbReference>
<dbReference type="Gene3D" id="1.10.238.10">
    <property type="entry name" value="EF-hand"/>
    <property type="match status" value="1"/>
</dbReference>
<dbReference type="RefSeq" id="XP_022989007.1">
    <property type="nucleotide sequence ID" value="XM_023133239.1"/>
</dbReference>
<dbReference type="Pfam" id="PF13499">
    <property type="entry name" value="EF-hand_7"/>
    <property type="match status" value="1"/>
</dbReference>
<dbReference type="PROSITE" id="PS00018">
    <property type="entry name" value="EF_HAND_1"/>
    <property type="match status" value="2"/>
</dbReference>
<gene>
    <name evidence="4" type="primary">LOC111486200</name>
</gene>
<evidence type="ECO:0000256" key="1">
    <source>
        <dbReference type="ARBA" id="ARBA00022837"/>
    </source>
</evidence>
<dbReference type="PANTHER" id="PTHR34574:SF10">
    <property type="entry name" value="OS09G0482800 PROTEIN"/>
    <property type="match status" value="1"/>
</dbReference>
<evidence type="ECO:0000259" key="2">
    <source>
        <dbReference type="PROSITE" id="PS50222"/>
    </source>
</evidence>
<dbReference type="InterPro" id="IPR011992">
    <property type="entry name" value="EF-hand-dom_pair"/>
</dbReference>
<dbReference type="KEGG" id="cmax:111486200"/>
<evidence type="ECO:0000313" key="3">
    <source>
        <dbReference type="Proteomes" id="UP000504608"/>
    </source>
</evidence>
<dbReference type="SMART" id="SM00054">
    <property type="entry name" value="EFh"/>
    <property type="match status" value="2"/>
</dbReference>
<organism evidence="3 4">
    <name type="scientific">Cucurbita maxima</name>
    <name type="common">Pumpkin</name>
    <name type="synonym">Winter squash</name>
    <dbReference type="NCBI Taxonomy" id="3661"/>
    <lineage>
        <taxon>Eukaryota</taxon>
        <taxon>Viridiplantae</taxon>
        <taxon>Streptophyta</taxon>
        <taxon>Embryophyta</taxon>
        <taxon>Tracheophyta</taxon>
        <taxon>Spermatophyta</taxon>
        <taxon>Magnoliopsida</taxon>
        <taxon>eudicotyledons</taxon>
        <taxon>Gunneridae</taxon>
        <taxon>Pentapetalae</taxon>
        <taxon>rosids</taxon>
        <taxon>fabids</taxon>
        <taxon>Cucurbitales</taxon>
        <taxon>Cucurbitaceae</taxon>
        <taxon>Cucurbiteae</taxon>
        <taxon>Cucurbita</taxon>
    </lineage>
</organism>
<dbReference type="PROSITE" id="PS50222">
    <property type="entry name" value="EF_HAND_2"/>
    <property type="match status" value="2"/>
</dbReference>
<keyword evidence="3" id="KW-1185">Reference proteome</keyword>
<accession>A0A6J1JEK7</accession>
<feature type="domain" description="EF-hand" evidence="2">
    <location>
        <begin position="69"/>
        <end position="104"/>
    </location>
</feature>
<proteinExistence type="predicted"/>
<sequence length="137" mass="15422">MSVEILDGATIVNFVEDDEVFGAIVRERFSHLDIDEDGVLSYEEMLRELQSLRVFETHFGIDVKPDPDELSSVYGSLFLQFDRDRDGKVDVGEFMEETKKMMVAMANGIGLSPVQMVLEENSLLKKAVERESTKVGA</sequence>